<comment type="caution">
    <text evidence="2">The sequence shown here is derived from an EMBL/GenBank/DDBJ whole genome shotgun (WGS) entry which is preliminary data.</text>
</comment>
<dbReference type="AlphaFoldDB" id="A0A4Y7RA71"/>
<protein>
    <recommendedName>
        <fullName evidence="4">DUF4179 domain-containing protein</fullName>
    </recommendedName>
</protein>
<accession>A0A4Y7RA71</accession>
<reference evidence="2 3" key="1">
    <citation type="journal article" date="2018" name="Environ. Microbiol.">
        <title>Novel energy conservation strategies and behaviour of Pelotomaculum schinkii driving syntrophic propionate catabolism.</title>
        <authorList>
            <person name="Hidalgo-Ahumada C.A.P."/>
            <person name="Nobu M.K."/>
            <person name="Narihiro T."/>
            <person name="Tamaki H."/>
            <person name="Liu W.T."/>
            <person name="Kamagata Y."/>
            <person name="Stams A.J.M."/>
            <person name="Imachi H."/>
            <person name="Sousa D.Z."/>
        </authorList>
    </citation>
    <scope>NUCLEOTIDE SEQUENCE [LARGE SCALE GENOMIC DNA]</scope>
    <source>
        <strain evidence="2 3">HH</strain>
    </source>
</reference>
<organism evidence="2 3">
    <name type="scientific">Pelotomaculum schinkii</name>
    <dbReference type="NCBI Taxonomy" id="78350"/>
    <lineage>
        <taxon>Bacteria</taxon>
        <taxon>Bacillati</taxon>
        <taxon>Bacillota</taxon>
        <taxon>Clostridia</taxon>
        <taxon>Eubacteriales</taxon>
        <taxon>Desulfotomaculaceae</taxon>
        <taxon>Pelotomaculum</taxon>
    </lineage>
</organism>
<evidence type="ECO:0000313" key="3">
    <source>
        <dbReference type="Proteomes" id="UP000298324"/>
    </source>
</evidence>
<evidence type="ECO:0008006" key="4">
    <source>
        <dbReference type="Google" id="ProtNLM"/>
    </source>
</evidence>
<dbReference type="EMBL" id="QFGA01000002">
    <property type="protein sequence ID" value="TEB05682.1"/>
    <property type="molecule type" value="Genomic_DNA"/>
</dbReference>
<keyword evidence="1" id="KW-1133">Transmembrane helix</keyword>
<name>A0A4Y7RA71_9FIRM</name>
<dbReference type="Proteomes" id="UP000298324">
    <property type="component" value="Unassembled WGS sequence"/>
</dbReference>
<keyword evidence="1" id="KW-0812">Transmembrane</keyword>
<evidence type="ECO:0000313" key="2">
    <source>
        <dbReference type="EMBL" id="TEB05682.1"/>
    </source>
</evidence>
<keyword evidence="3" id="KW-1185">Reference proteome</keyword>
<keyword evidence="1" id="KW-0472">Membrane</keyword>
<feature type="transmembrane region" description="Helical" evidence="1">
    <location>
        <begin position="41"/>
        <end position="64"/>
    </location>
</feature>
<evidence type="ECO:0000256" key="1">
    <source>
        <dbReference type="SAM" id="Phobius"/>
    </source>
</evidence>
<gene>
    <name evidence="2" type="ORF">Psch_02723</name>
</gene>
<proteinExistence type="predicted"/>
<sequence>MFEKTYKSMNDQITPTPSLVADTVKLIQSHHRPKGCKSRPFYRRLFMIAAMLALCIVLATPVLAARIPAIYELMYLVSPEVAQLFMPVQEACEDNGIRMEVVSAYLHDNTAEIYITLQDLTGDRVDETTDLFDSYSIHRAFDSSATCQRVGYDSESKTATFLILITEWGDHDISGSKLTFSVREFISHKTSLEDVPVDINLARVEESSATQTIYAVGKSGINLSKYTSATNDFVVLNPGMSICAPISGLDVTAIGYIDGMLHIQLATSEKRTLDNHGYFYLVDKDGNQTQYDYSVSFIEGMDSNDRMDYQEFVFDIPKDEIGDYTLYGSFYTSGLHTEGRWQVTFPLMVSEDN</sequence>
<dbReference type="RefSeq" id="WP_190258440.1">
    <property type="nucleotide sequence ID" value="NZ_QFGA01000002.1"/>
</dbReference>